<dbReference type="GO" id="GO:0009506">
    <property type="term" value="C:plasmodesma"/>
    <property type="evidence" value="ECO:0007669"/>
    <property type="project" value="TreeGrafter"/>
</dbReference>
<dbReference type="PANTHER" id="PTHR33322">
    <property type="entry name" value="BAG DOMAIN CONTAINING PROTEIN, EXPRESSED"/>
    <property type="match status" value="1"/>
</dbReference>
<dbReference type="Gene3D" id="1.20.58.120">
    <property type="entry name" value="BAG domain"/>
    <property type="match status" value="1"/>
</dbReference>
<sequence>MDGPFYRRCRSHPYNYHSLHTSPVQKKKVVSIPVQYVVSEQSRSDQAVKIQKVFRGYLVRKSVKKILGIKRDIDEVEESLKENVQSIREDSKERLRVMETLMNLLLQLDGVRGVDCGVRECRRKVIKKAIALQETVDAIVNECCRTDEDQTVDKSGDVVVVEEVSKDCELGADGNQGSVDTVDGIVEAEDKRSDEVVEECGENALKLQTAEECDENEGNVEAEDKKGVEEGVKCGEEGEESVGTSEVQADLCANRREEKEASVEKRGLLERMVEENEKMMGLMAELLARNEEQTRLLSSLSHRVELLERAFVCDKLRRKKRNPSAPHSCGGFNK</sequence>
<keyword evidence="1" id="KW-0112">Calmodulin-binding</keyword>
<dbReference type="GO" id="GO:0051087">
    <property type="term" value="F:protein-folding chaperone binding"/>
    <property type="evidence" value="ECO:0007669"/>
    <property type="project" value="InterPro"/>
</dbReference>
<dbReference type="EMBL" id="JAIWQS010000001">
    <property type="protein sequence ID" value="KAJ8773553.1"/>
    <property type="molecule type" value="Genomic_DNA"/>
</dbReference>
<feature type="coiled-coil region" evidence="3">
    <location>
        <begin position="269"/>
        <end position="310"/>
    </location>
</feature>
<dbReference type="PROSITE" id="PS51035">
    <property type="entry name" value="BAG"/>
    <property type="match status" value="1"/>
</dbReference>
<dbReference type="InterPro" id="IPR000048">
    <property type="entry name" value="IQ_motif_EF-hand-BS"/>
</dbReference>
<evidence type="ECO:0000256" key="3">
    <source>
        <dbReference type="SAM" id="Coils"/>
    </source>
</evidence>
<proteinExistence type="predicted"/>
<dbReference type="AlphaFoldDB" id="A0AAV8U6R9"/>
<organism evidence="5 6">
    <name type="scientific">Erythroxylum novogranatense</name>
    <dbReference type="NCBI Taxonomy" id="1862640"/>
    <lineage>
        <taxon>Eukaryota</taxon>
        <taxon>Viridiplantae</taxon>
        <taxon>Streptophyta</taxon>
        <taxon>Embryophyta</taxon>
        <taxon>Tracheophyta</taxon>
        <taxon>Spermatophyta</taxon>
        <taxon>Magnoliopsida</taxon>
        <taxon>eudicotyledons</taxon>
        <taxon>Gunneridae</taxon>
        <taxon>Pentapetalae</taxon>
        <taxon>rosids</taxon>
        <taxon>fabids</taxon>
        <taxon>Malpighiales</taxon>
        <taxon>Erythroxylaceae</taxon>
        <taxon>Erythroxylum</taxon>
    </lineage>
</organism>
<evidence type="ECO:0000259" key="4">
    <source>
        <dbReference type="PROSITE" id="PS51035"/>
    </source>
</evidence>
<gene>
    <name evidence="5" type="ORF">K2173_005799</name>
</gene>
<dbReference type="GO" id="GO:0006457">
    <property type="term" value="P:protein folding"/>
    <property type="evidence" value="ECO:0007669"/>
    <property type="project" value="TreeGrafter"/>
</dbReference>
<keyword evidence="2" id="KW-0143">Chaperone</keyword>
<dbReference type="Pfam" id="PF02179">
    <property type="entry name" value="BAG"/>
    <property type="match status" value="1"/>
</dbReference>
<comment type="caution">
    <text evidence="5">The sequence shown here is derived from an EMBL/GenBank/DDBJ whole genome shotgun (WGS) entry which is preliminary data.</text>
</comment>
<dbReference type="Pfam" id="PF00612">
    <property type="entry name" value="IQ"/>
    <property type="match status" value="1"/>
</dbReference>
<evidence type="ECO:0000313" key="6">
    <source>
        <dbReference type="Proteomes" id="UP001159364"/>
    </source>
</evidence>
<protein>
    <recommendedName>
        <fullName evidence="4">BAG domain-containing protein</fullName>
    </recommendedName>
</protein>
<dbReference type="InterPro" id="IPR036533">
    <property type="entry name" value="BAG_dom_sf"/>
</dbReference>
<evidence type="ECO:0000256" key="2">
    <source>
        <dbReference type="ARBA" id="ARBA00023186"/>
    </source>
</evidence>
<dbReference type="SUPFAM" id="SSF63491">
    <property type="entry name" value="BAG domain"/>
    <property type="match status" value="1"/>
</dbReference>
<accession>A0AAV8U6R9</accession>
<evidence type="ECO:0000256" key="1">
    <source>
        <dbReference type="ARBA" id="ARBA00022860"/>
    </source>
</evidence>
<dbReference type="PROSITE" id="PS50096">
    <property type="entry name" value="IQ"/>
    <property type="match status" value="1"/>
</dbReference>
<evidence type="ECO:0000313" key="5">
    <source>
        <dbReference type="EMBL" id="KAJ8773553.1"/>
    </source>
</evidence>
<dbReference type="PANTHER" id="PTHR33322:SF4">
    <property type="entry name" value="BAG DOMAIN CONTAINING PROTEIN, EXPRESSED"/>
    <property type="match status" value="1"/>
</dbReference>
<reference evidence="5 6" key="1">
    <citation type="submission" date="2021-09" db="EMBL/GenBank/DDBJ databases">
        <title>Genomic insights and catalytic innovation underlie evolution of tropane alkaloids biosynthesis.</title>
        <authorList>
            <person name="Wang Y.-J."/>
            <person name="Tian T."/>
            <person name="Huang J.-P."/>
            <person name="Huang S.-X."/>
        </authorList>
    </citation>
    <scope>NUCLEOTIDE SEQUENCE [LARGE SCALE GENOMIC DNA]</scope>
    <source>
        <strain evidence="5">KIB-2018</strain>
        <tissue evidence="5">Leaf</tissue>
    </source>
</reference>
<name>A0AAV8U6R9_9ROSI</name>
<keyword evidence="3" id="KW-0175">Coiled coil</keyword>
<dbReference type="InterPro" id="IPR003103">
    <property type="entry name" value="BAG_domain"/>
</dbReference>
<feature type="domain" description="BAG" evidence="4">
    <location>
        <begin position="65"/>
        <end position="140"/>
    </location>
</feature>
<dbReference type="InterPro" id="IPR040400">
    <property type="entry name" value="BAG5/6/7/8"/>
</dbReference>
<dbReference type="SMART" id="SM00264">
    <property type="entry name" value="BAG"/>
    <property type="match status" value="1"/>
</dbReference>
<dbReference type="GO" id="GO:0005516">
    <property type="term" value="F:calmodulin binding"/>
    <property type="evidence" value="ECO:0007669"/>
    <property type="project" value="UniProtKB-KW"/>
</dbReference>
<keyword evidence="6" id="KW-1185">Reference proteome</keyword>
<dbReference type="Proteomes" id="UP001159364">
    <property type="component" value="Linkage Group LG01"/>
</dbReference>